<evidence type="ECO:0000256" key="4">
    <source>
        <dbReference type="ARBA" id="ARBA00023163"/>
    </source>
</evidence>
<feature type="domain" description="Response regulatory" evidence="7">
    <location>
        <begin position="2"/>
        <end position="122"/>
    </location>
</feature>
<dbReference type="Gene3D" id="3.40.50.2300">
    <property type="match status" value="1"/>
</dbReference>
<gene>
    <name evidence="8" type="ORF">GCM10009777_03710</name>
</gene>
<dbReference type="PROSITE" id="PS00622">
    <property type="entry name" value="HTH_LUXR_1"/>
    <property type="match status" value="1"/>
</dbReference>
<dbReference type="SUPFAM" id="SSF46894">
    <property type="entry name" value="C-terminal effector domain of the bipartite response regulators"/>
    <property type="match status" value="1"/>
</dbReference>
<evidence type="ECO:0000259" key="6">
    <source>
        <dbReference type="PROSITE" id="PS50043"/>
    </source>
</evidence>
<name>A0ABP5D5I2_9MICO</name>
<keyword evidence="4" id="KW-0804">Transcription</keyword>
<comment type="caution">
    <text evidence="8">The sequence shown here is derived from an EMBL/GenBank/DDBJ whole genome shotgun (WGS) entry which is preliminary data.</text>
</comment>
<evidence type="ECO:0000256" key="1">
    <source>
        <dbReference type="ARBA" id="ARBA00022553"/>
    </source>
</evidence>
<feature type="modified residue" description="4-aspartylphosphate" evidence="5">
    <location>
        <position position="52"/>
    </location>
</feature>
<evidence type="ECO:0000313" key="9">
    <source>
        <dbReference type="Proteomes" id="UP001500326"/>
    </source>
</evidence>
<dbReference type="PANTHER" id="PTHR43214:SF24">
    <property type="entry name" value="TRANSCRIPTIONAL REGULATORY PROTEIN NARL-RELATED"/>
    <property type="match status" value="1"/>
</dbReference>
<organism evidence="8 9">
    <name type="scientific">Microbacterium pumilum</name>
    <dbReference type="NCBI Taxonomy" id="344165"/>
    <lineage>
        <taxon>Bacteria</taxon>
        <taxon>Bacillati</taxon>
        <taxon>Actinomycetota</taxon>
        <taxon>Actinomycetes</taxon>
        <taxon>Micrococcales</taxon>
        <taxon>Microbacteriaceae</taxon>
        <taxon>Microbacterium</taxon>
    </lineage>
</organism>
<sequence>MRVVIADDMLLIRRGVADVLERAGIDVVAEAADGLGLLSAIAEHEPDAAIVDIRMPPTHTTEGLVAARDIRTNHPAVAVLLLSQYVEASYAMDLIEQNPASVGYLIKDRVFEPMVIVDALRRVCQGQTVIDPGIVAQLLSRLRRDDPIDRLSERERSVLALVAEGLSNRAIASRLYVSERTVEAHIARVFGKLGLLDSPQSHRRVLAVLAYLRA</sequence>
<dbReference type="InterPro" id="IPR016032">
    <property type="entry name" value="Sig_transdc_resp-reg_C-effctor"/>
</dbReference>
<dbReference type="CDD" id="cd17535">
    <property type="entry name" value="REC_NarL-like"/>
    <property type="match status" value="1"/>
</dbReference>
<keyword evidence="2" id="KW-0805">Transcription regulation</keyword>
<evidence type="ECO:0000259" key="7">
    <source>
        <dbReference type="PROSITE" id="PS50110"/>
    </source>
</evidence>
<dbReference type="SMART" id="SM00421">
    <property type="entry name" value="HTH_LUXR"/>
    <property type="match status" value="1"/>
</dbReference>
<dbReference type="InterPro" id="IPR039420">
    <property type="entry name" value="WalR-like"/>
</dbReference>
<dbReference type="SMART" id="SM00448">
    <property type="entry name" value="REC"/>
    <property type="match status" value="1"/>
</dbReference>
<dbReference type="PRINTS" id="PR00038">
    <property type="entry name" value="HTHLUXR"/>
</dbReference>
<evidence type="ECO:0000256" key="5">
    <source>
        <dbReference type="PROSITE-ProRule" id="PRU00169"/>
    </source>
</evidence>
<feature type="domain" description="HTH luxR-type" evidence="6">
    <location>
        <begin position="144"/>
        <end position="209"/>
    </location>
</feature>
<protein>
    <submittedName>
        <fullName evidence="8">Response regulator transcription factor</fullName>
    </submittedName>
</protein>
<dbReference type="PROSITE" id="PS50043">
    <property type="entry name" value="HTH_LUXR_2"/>
    <property type="match status" value="1"/>
</dbReference>
<proteinExistence type="predicted"/>
<accession>A0ABP5D5I2</accession>
<evidence type="ECO:0000313" key="8">
    <source>
        <dbReference type="EMBL" id="GAA1974460.1"/>
    </source>
</evidence>
<dbReference type="InterPro" id="IPR000792">
    <property type="entry name" value="Tscrpt_reg_LuxR_C"/>
</dbReference>
<dbReference type="Pfam" id="PF00196">
    <property type="entry name" value="GerE"/>
    <property type="match status" value="1"/>
</dbReference>
<dbReference type="EMBL" id="BAAAOH010000001">
    <property type="protein sequence ID" value="GAA1974460.1"/>
    <property type="molecule type" value="Genomic_DNA"/>
</dbReference>
<evidence type="ECO:0000256" key="2">
    <source>
        <dbReference type="ARBA" id="ARBA00023015"/>
    </source>
</evidence>
<dbReference type="SUPFAM" id="SSF52172">
    <property type="entry name" value="CheY-like"/>
    <property type="match status" value="1"/>
</dbReference>
<dbReference type="PANTHER" id="PTHR43214">
    <property type="entry name" value="TWO-COMPONENT RESPONSE REGULATOR"/>
    <property type="match status" value="1"/>
</dbReference>
<reference evidence="9" key="1">
    <citation type="journal article" date="2019" name="Int. J. Syst. Evol. Microbiol.">
        <title>The Global Catalogue of Microorganisms (GCM) 10K type strain sequencing project: providing services to taxonomists for standard genome sequencing and annotation.</title>
        <authorList>
            <consortium name="The Broad Institute Genomics Platform"/>
            <consortium name="The Broad Institute Genome Sequencing Center for Infectious Disease"/>
            <person name="Wu L."/>
            <person name="Ma J."/>
        </authorList>
    </citation>
    <scope>NUCLEOTIDE SEQUENCE [LARGE SCALE GENOMIC DNA]</scope>
    <source>
        <strain evidence="9">JCM 14902</strain>
    </source>
</reference>
<evidence type="ECO:0000256" key="3">
    <source>
        <dbReference type="ARBA" id="ARBA00023125"/>
    </source>
</evidence>
<dbReference type="PROSITE" id="PS50110">
    <property type="entry name" value="RESPONSE_REGULATORY"/>
    <property type="match status" value="1"/>
</dbReference>
<dbReference type="InterPro" id="IPR001789">
    <property type="entry name" value="Sig_transdc_resp-reg_receiver"/>
</dbReference>
<dbReference type="Pfam" id="PF00072">
    <property type="entry name" value="Response_reg"/>
    <property type="match status" value="1"/>
</dbReference>
<keyword evidence="1 5" id="KW-0597">Phosphoprotein</keyword>
<dbReference type="InterPro" id="IPR058245">
    <property type="entry name" value="NreC/VraR/RcsB-like_REC"/>
</dbReference>
<dbReference type="CDD" id="cd06170">
    <property type="entry name" value="LuxR_C_like"/>
    <property type="match status" value="1"/>
</dbReference>
<dbReference type="InterPro" id="IPR011006">
    <property type="entry name" value="CheY-like_superfamily"/>
</dbReference>
<dbReference type="Proteomes" id="UP001500326">
    <property type="component" value="Unassembled WGS sequence"/>
</dbReference>
<keyword evidence="3" id="KW-0238">DNA-binding</keyword>
<keyword evidence="9" id="KW-1185">Reference proteome</keyword>
<dbReference type="RefSeq" id="WP_344057975.1">
    <property type="nucleotide sequence ID" value="NZ_BAAAOH010000001.1"/>
</dbReference>